<evidence type="ECO:0008006" key="2">
    <source>
        <dbReference type="Google" id="ProtNLM"/>
    </source>
</evidence>
<gene>
    <name evidence="1" type="ORF">LCGC14_3054000</name>
</gene>
<sequence length="61" mass="6626">MDSTVSFKIPAKREFVGLVRLAVGGLSQVTSFDVDTVEDLKLVMSEICTSMINSSPDEDTD</sequence>
<comment type="caution">
    <text evidence="1">The sequence shown here is derived from an EMBL/GenBank/DDBJ whole genome shotgun (WGS) entry which is preliminary data.</text>
</comment>
<accession>A0A0F8WKV4</accession>
<evidence type="ECO:0000313" key="1">
    <source>
        <dbReference type="EMBL" id="KKK57482.1"/>
    </source>
</evidence>
<organism evidence="1">
    <name type="scientific">marine sediment metagenome</name>
    <dbReference type="NCBI Taxonomy" id="412755"/>
    <lineage>
        <taxon>unclassified sequences</taxon>
        <taxon>metagenomes</taxon>
        <taxon>ecological metagenomes</taxon>
    </lineage>
</organism>
<name>A0A0F8WKV4_9ZZZZ</name>
<protein>
    <recommendedName>
        <fullName evidence="2">Histidine kinase/HSP90-like ATPase domain-containing protein</fullName>
    </recommendedName>
</protein>
<proteinExistence type="predicted"/>
<feature type="non-terminal residue" evidence="1">
    <location>
        <position position="61"/>
    </location>
</feature>
<dbReference type="AlphaFoldDB" id="A0A0F8WKV4"/>
<reference evidence="1" key="1">
    <citation type="journal article" date="2015" name="Nature">
        <title>Complex archaea that bridge the gap between prokaryotes and eukaryotes.</title>
        <authorList>
            <person name="Spang A."/>
            <person name="Saw J.H."/>
            <person name="Jorgensen S.L."/>
            <person name="Zaremba-Niedzwiedzka K."/>
            <person name="Martijn J."/>
            <person name="Lind A.E."/>
            <person name="van Eijk R."/>
            <person name="Schleper C."/>
            <person name="Guy L."/>
            <person name="Ettema T.J."/>
        </authorList>
    </citation>
    <scope>NUCLEOTIDE SEQUENCE</scope>
</reference>
<dbReference type="EMBL" id="LAZR01064455">
    <property type="protein sequence ID" value="KKK57482.1"/>
    <property type="molecule type" value="Genomic_DNA"/>
</dbReference>